<sequence>MDFDITMFTQYLEEPQRVEEDPVEENPMEEDPEEDPMEEDLDEETEEDVYEDTDSADGEDEFESNLLDEDMIADMFEVLSIETSGEFHYDIDLEGSVGSASTRGSVVMDERDDKRLFEVIICELETPHLQAMEGIWFWLLLENIGVVNVISNIWALSMSTMKMVVDETEEVLHYLKAQYTPTLTIEDFPQLYHVTGECLSLNLLYIQRREVIEGTQTIVGKCFHHFRSILEAIARDKKSPENSITYRGWSR</sequence>
<dbReference type="PANTHER" id="PTHR33527">
    <property type="entry name" value="OS07G0274300 PROTEIN"/>
    <property type="match status" value="1"/>
</dbReference>
<comment type="caution">
    <text evidence="3">The sequence shown here is derived from an EMBL/GenBank/DDBJ whole genome shotgun (WGS) entry which is preliminary data.</text>
</comment>
<proteinExistence type="predicted"/>
<protein>
    <submittedName>
        <fullName evidence="3">Uncharacterized protein</fullName>
    </submittedName>
</protein>
<organism evidence="3 4">
    <name type="scientific">Stylosanthes scabra</name>
    <dbReference type="NCBI Taxonomy" id="79078"/>
    <lineage>
        <taxon>Eukaryota</taxon>
        <taxon>Viridiplantae</taxon>
        <taxon>Streptophyta</taxon>
        <taxon>Embryophyta</taxon>
        <taxon>Tracheophyta</taxon>
        <taxon>Spermatophyta</taxon>
        <taxon>Magnoliopsida</taxon>
        <taxon>eudicotyledons</taxon>
        <taxon>Gunneridae</taxon>
        <taxon>Pentapetalae</taxon>
        <taxon>rosids</taxon>
        <taxon>fabids</taxon>
        <taxon>Fabales</taxon>
        <taxon>Fabaceae</taxon>
        <taxon>Papilionoideae</taxon>
        <taxon>50 kb inversion clade</taxon>
        <taxon>dalbergioids sensu lato</taxon>
        <taxon>Dalbergieae</taxon>
        <taxon>Pterocarpus clade</taxon>
        <taxon>Stylosanthes</taxon>
    </lineage>
</organism>
<reference evidence="3 4" key="1">
    <citation type="journal article" date="2023" name="Plants (Basel)">
        <title>Bridging the Gap: Combining Genomics and Transcriptomics Approaches to Understand Stylosanthes scabra, an Orphan Legume from the Brazilian Caatinga.</title>
        <authorList>
            <person name="Ferreira-Neto J.R.C."/>
            <person name="da Silva M.D."/>
            <person name="Binneck E."/>
            <person name="de Melo N.F."/>
            <person name="da Silva R.H."/>
            <person name="de Melo A.L.T.M."/>
            <person name="Pandolfi V."/>
            <person name="Bustamante F.O."/>
            <person name="Brasileiro-Vidal A.C."/>
            <person name="Benko-Iseppon A.M."/>
        </authorList>
    </citation>
    <scope>NUCLEOTIDE SEQUENCE [LARGE SCALE GENOMIC DNA]</scope>
    <source>
        <tissue evidence="3">Leaves</tissue>
    </source>
</reference>
<keyword evidence="2" id="KW-0472">Membrane</keyword>
<keyword evidence="4" id="KW-1185">Reference proteome</keyword>
<feature type="region of interest" description="Disordered" evidence="1">
    <location>
        <begin position="1"/>
        <end position="60"/>
    </location>
</feature>
<feature type="compositionally biased region" description="Acidic residues" evidence="1">
    <location>
        <begin position="21"/>
        <end position="60"/>
    </location>
</feature>
<evidence type="ECO:0000256" key="1">
    <source>
        <dbReference type="SAM" id="MobiDB-lite"/>
    </source>
</evidence>
<evidence type="ECO:0000313" key="3">
    <source>
        <dbReference type="EMBL" id="MED6106915.1"/>
    </source>
</evidence>
<keyword evidence="2" id="KW-0812">Transmembrane</keyword>
<gene>
    <name evidence="3" type="ORF">PIB30_009216</name>
</gene>
<dbReference type="PANTHER" id="PTHR33527:SF14">
    <property type="entry name" value="OS07G0274300 PROTEIN"/>
    <property type="match status" value="1"/>
</dbReference>
<evidence type="ECO:0000313" key="4">
    <source>
        <dbReference type="Proteomes" id="UP001341840"/>
    </source>
</evidence>
<evidence type="ECO:0000256" key="2">
    <source>
        <dbReference type="SAM" id="Phobius"/>
    </source>
</evidence>
<name>A0ABU6Q500_9FABA</name>
<keyword evidence="2" id="KW-1133">Transmembrane helix</keyword>
<dbReference type="Proteomes" id="UP001341840">
    <property type="component" value="Unassembled WGS sequence"/>
</dbReference>
<accession>A0ABU6Q500</accession>
<feature type="transmembrane region" description="Helical" evidence="2">
    <location>
        <begin position="135"/>
        <end position="156"/>
    </location>
</feature>
<dbReference type="EMBL" id="JASCZI010000021">
    <property type="protein sequence ID" value="MED6106915.1"/>
    <property type="molecule type" value="Genomic_DNA"/>
</dbReference>